<feature type="chain" id="PRO_5045569002" evidence="6">
    <location>
        <begin position="25"/>
        <end position="283"/>
    </location>
</feature>
<evidence type="ECO:0000256" key="1">
    <source>
        <dbReference type="ARBA" id="ARBA00004442"/>
    </source>
</evidence>
<evidence type="ECO:0000256" key="3">
    <source>
        <dbReference type="ARBA" id="ARBA00022729"/>
    </source>
</evidence>
<gene>
    <name evidence="7" type="ORF">MU848_15850</name>
</gene>
<evidence type="ECO:0000256" key="5">
    <source>
        <dbReference type="ARBA" id="ARBA00023237"/>
    </source>
</evidence>
<proteinExistence type="inferred from homology"/>
<keyword evidence="5" id="KW-0998">Cell outer membrane</keyword>
<organism evidence="7 8">
    <name type="scientific">Sphingobium agri</name>
    <dbReference type="NCBI Taxonomy" id="2933566"/>
    <lineage>
        <taxon>Bacteria</taxon>
        <taxon>Pseudomonadati</taxon>
        <taxon>Pseudomonadota</taxon>
        <taxon>Alphaproteobacteria</taxon>
        <taxon>Sphingomonadales</taxon>
        <taxon>Sphingomonadaceae</taxon>
        <taxon>Sphingobium</taxon>
    </lineage>
</organism>
<reference evidence="7 8" key="1">
    <citation type="submission" date="2022-04" db="EMBL/GenBank/DDBJ databases">
        <authorList>
            <person name="Huq M.A."/>
        </authorList>
    </citation>
    <scope>NUCLEOTIDE SEQUENCE [LARGE SCALE GENOMIC DNA]</scope>
    <source>
        <strain evidence="7 8">MAH-33</strain>
    </source>
</reference>
<evidence type="ECO:0000313" key="8">
    <source>
        <dbReference type="Proteomes" id="UP001203512"/>
    </source>
</evidence>
<keyword evidence="4" id="KW-0472">Membrane</keyword>
<dbReference type="InterPro" id="IPR010583">
    <property type="entry name" value="MipA"/>
</dbReference>
<evidence type="ECO:0000256" key="6">
    <source>
        <dbReference type="SAM" id="SignalP"/>
    </source>
</evidence>
<feature type="signal peptide" evidence="6">
    <location>
        <begin position="1"/>
        <end position="24"/>
    </location>
</feature>
<evidence type="ECO:0000256" key="4">
    <source>
        <dbReference type="ARBA" id="ARBA00023136"/>
    </source>
</evidence>
<dbReference type="PANTHER" id="PTHR38776">
    <property type="entry name" value="MLTA-INTERACTING PROTEIN-RELATED"/>
    <property type="match status" value="1"/>
</dbReference>
<evidence type="ECO:0000313" key="7">
    <source>
        <dbReference type="EMBL" id="MCK0533063.1"/>
    </source>
</evidence>
<dbReference type="Pfam" id="PF06629">
    <property type="entry name" value="MipA"/>
    <property type="match status" value="1"/>
</dbReference>
<protein>
    <submittedName>
        <fullName evidence="7">MipA/OmpV family protein</fullName>
    </submittedName>
</protein>
<comment type="similarity">
    <text evidence="2">Belongs to the MipA/OmpV family.</text>
</comment>
<comment type="subcellular location">
    <subcellularLocation>
        <location evidence="1">Cell outer membrane</location>
    </subcellularLocation>
</comment>
<keyword evidence="3 6" id="KW-0732">Signal</keyword>
<evidence type="ECO:0000256" key="2">
    <source>
        <dbReference type="ARBA" id="ARBA00005722"/>
    </source>
</evidence>
<name>A0ABT0E119_9SPHN</name>
<keyword evidence="8" id="KW-1185">Reference proteome</keyword>
<dbReference type="RefSeq" id="WP_247234103.1">
    <property type="nucleotide sequence ID" value="NZ_JALKHS010000018.1"/>
</dbReference>
<dbReference type="Proteomes" id="UP001203512">
    <property type="component" value="Unassembled WGS sequence"/>
</dbReference>
<dbReference type="PANTHER" id="PTHR38776:SF1">
    <property type="entry name" value="MLTA-INTERACTING PROTEIN-RELATED"/>
    <property type="match status" value="1"/>
</dbReference>
<sequence length="283" mass="29864">MNHRQIVFAGLAFITLGAANSAYAQVKEVEDSNALTVGIGAAVIPSYEGSDDYRVIPVPQLRGKVSDFAFWTRGPSLYFDVIPNRGQDIDLQLGPVAGVRFDRSSLKSIKDDAVRALGERDVAVELGGFVGVGKTGIITSDYDNLSVRVAVTKDVAGAHSSYIVTPAIEYFTPLSTRSFVGLGVSADYVGKKYGRYYYDVDAAGALASGLPAYSRAGEGAGFKKIGVNLTGGVSLSGDIRKGWALFALGGYSRMLGDYADSPVVSIAGSRNQWIGAVGVGYTF</sequence>
<comment type="caution">
    <text evidence="7">The sequence shown here is derived from an EMBL/GenBank/DDBJ whole genome shotgun (WGS) entry which is preliminary data.</text>
</comment>
<dbReference type="EMBL" id="JALKHS010000018">
    <property type="protein sequence ID" value="MCK0533063.1"/>
    <property type="molecule type" value="Genomic_DNA"/>
</dbReference>
<accession>A0ABT0E119</accession>